<dbReference type="InterPro" id="IPR002059">
    <property type="entry name" value="CSP_DNA-bd"/>
</dbReference>
<proteinExistence type="predicted"/>
<evidence type="ECO:0000256" key="1">
    <source>
        <dbReference type="SAM" id="MobiDB-lite"/>
    </source>
</evidence>
<evidence type="ECO:0000259" key="2">
    <source>
        <dbReference type="PROSITE" id="PS51857"/>
    </source>
</evidence>
<dbReference type="InterPro" id="IPR012340">
    <property type="entry name" value="NA-bd_OB-fold"/>
</dbReference>
<keyword evidence="4" id="KW-1185">Reference proteome</keyword>
<comment type="caution">
    <text evidence="3">The sequence shown here is derived from an EMBL/GenBank/DDBJ whole genome shotgun (WGS) entry which is preliminary data.</text>
</comment>
<dbReference type="Proteomes" id="UP000654075">
    <property type="component" value="Unassembled WGS sequence"/>
</dbReference>
<feature type="non-terminal residue" evidence="3">
    <location>
        <position position="111"/>
    </location>
</feature>
<evidence type="ECO:0000313" key="3">
    <source>
        <dbReference type="EMBL" id="CAE8629449.1"/>
    </source>
</evidence>
<dbReference type="AlphaFoldDB" id="A0A813GUW0"/>
<dbReference type="PROSITE" id="PS00352">
    <property type="entry name" value="CSD_1"/>
    <property type="match status" value="1"/>
</dbReference>
<feature type="non-terminal residue" evidence="3">
    <location>
        <position position="1"/>
    </location>
</feature>
<reference evidence="3" key="1">
    <citation type="submission" date="2021-02" db="EMBL/GenBank/DDBJ databases">
        <authorList>
            <person name="Dougan E. K."/>
            <person name="Rhodes N."/>
            <person name="Thang M."/>
            <person name="Chan C."/>
        </authorList>
    </citation>
    <scope>NUCLEOTIDE SEQUENCE</scope>
</reference>
<accession>A0A813GUW0</accession>
<evidence type="ECO:0000313" key="4">
    <source>
        <dbReference type="Proteomes" id="UP000654075"/>
    </source>
</evidence>
<gene>
    <name evidence="3" type="ORF">PGLA1383_LOCUS45931</name>
</gene>
<protein>
    <recommendedName>
        <fullName evidence="2">CSD domain-containing protein</fullName>
    </recommendedName>
</protein>
<dbReference type="GO" id="GO:0003676">
    <property type="term" value="F:nucleic acid binding"/>
    <property type="evidence" value="ECO:0007669"/>
    <property type="project" value="InterPro"/>
</dbReference>
<dbReference type="OrthoDB" id="422005at2759"/>
<dbReference type="CDD" id="cd04458">
    <property type="entry name" value="CSP_CDS"/>
    <property type="match status" value="1"/>
</dbReference>
<organism evidence="3 4">
    <name type="scientific">Polarella glacialis</name>
    <name type="common">Dinoflagellate</name>
    <dbReference type="NCBI Taxonomy" id="89957"/>
    <lineage>
        <taxon>Eukaryota</taxon>
        <taxon>Sar</taxon>
        <taxon>Alveolata</taxon>
        <taxon>Dinophyceae</taxon>
        <taxon>Suessiales</taxon>
        <taxon>Suessiaceae</taxon>
        <taxon>Polarella</taxon>
    </lineage>
</organism>
<feature type="region of interest" description="Disordered" evidence="1">
    <location>
        <begin position="1"/>
        <end position="111"/>
    </location>
</feature>
<feature type="domain" description="CSD" evidence="2">
    <location>
        <begin position="69"/>
        <end position="111"/>
    </location>
</feature>
<dbReference type="Gene3D" id="2.40.50.140">
    <property type="entry name" value="Nucleic acid-binding proteins"/>
    <property type="match status" value="1"/>
</dbReference>
<dbReference type="EMBL" id="CAJNNV010029644">
    <property type="protein sequence ID" value="CAE8629449.1"/>
    <property type="molecule type" value="Genomic_DNA"/>
</dbReference>
<dbReference type="PROSITE" id="PS51857">
    <property type="entry name" value="CSD_2"/>
    <property type="match status" value="1"/>
</dbReference>
<feature type="compositionally biased region" description="Basic residues" evidence="1">
    <location>
        <begin position="25"/>
        <end position="41"/>
    </location>
</feature>
<feature type="compositionally biased region" description="Basic and acidic residues" evidence="1">
    <location>
        <begin position="45"/>
        <end position="62"/>
    </location>
</feature>
<dbReference type="Pfam" id="PF00313">
    <property type="entry name" value="CSD"/>
    <property type="match status" value="1"/>
</dbReference>
<name>A0A813GUW0_POLGL</name>
<dbReference type="InterPro" id="IPR019844">
    <property type="entry name" value="CSD_CS"/>
</dbReference>
<dbReference type="SUPFAM" id="SSF50249">
    <property type="entry name" value="Nucleic acid-binding proteins"/>
    <property type="match status" value="1"/>
</dbReference>
<sequence>VELSAAGVGEKGTKKGGDDEDKDKDRKKRDGSRDRGHRSRSRGGGGDRGRGGDRGSGGDRAKKSSGPGKETGTMVRWNSDKGFGFIKPDDGGEDLFAHVSALPDGDGSIQD</sequence>